<proteinExistence type="predicted"/>
<evidence type="ECO:0000313" key="1">
    <source>
        <dbReference type="EMBL" id="OIT21094.1"/>
    </source>
</evidence>
<keyword evidence="2" id="KW-1185">Reference proteome</keyword>
<dbReference type="AlphaFoldDB" id="A0A1J6JVB6"/>
<reference evidence="1" key="1">
    <citation type="submission" date="2016-11" db="EMBL/GenBank/DDBJ databases">
        <title>The genome of Nicotiana attenuata.</title>
        <authorList>
            <person name="Xu S."/>
            <person name="Brockmoeller T."/>
            <person name="Gaquerel E."/>
            <person name="Navarro A."/>
            <person name="Kuhl H."/>
            <person name="Gase K."/>
            <person name="Ling Z."/>
            <person name="Zhou W."/>
            <person name="Kreitzer C."/>
            <person name="Stanke M."/>
            <person name="Tang H."/>
            <person name="Lyons E."/>
            <person name="Pandey P."/>
            <person name="Pandey S.P."/>
            <person name="Timmermann B."/>
            <person name="Baldwin I.T."/>
        </authorList>
    </citation>
    <scope>NUCLEOTIDE SEQUENCE [LARGE SCALE GENOMIC DNA]</scope>
    <source>
        <strain evidence="1">UT</strain>
    </source>
</reference>
<evidence type="ECO:0000313" key="2">
    <source>
        <dbReference type="Proteomes" id="UP000187609"/>
    </source>
</evidence>
<organism evidence="1 2">
    <name type="scientific">Nicotiana attenuata</name>
    <name type="common">Coyote tobacco</name>
    <dbReference type="NCBI Taxonomy" id="49451"/>
    <lineage>
        <taxon>Eukaryota</taxon>
        <taxon>Viridiplantae</taxon>
        <taxon>Streptophyta</taxon>
        <taxon>Embryophyta</taxon>
        <taxon>Tracheophyta</taxon>
        <taxon>Spermatophyta</taxon>
        <taxon>Magnoliopsida</taxon>
        <taxon>eudicotyledons</taxon>
        <taxon>Gunneridae</taxon>
        <taxon>Pentapetalae</taxon>
        <taxon>asterids</taxon>
        <taxon>lamiids</taxon>
        <taxon>Solanales</taxon>
        <taxon>Solanaceae</taxon>
        <taxon>Nicotianoideae</taxon>
        <taxon>Nicotianeae</taxon>
        <taxon>Nicotiana</taxon>
    </lineage>
</organism>
<dbReference type="EMBL" id="MJEQ01004615">
    <property type="protein sequence ID" value="OIT21094.1"/>
    <property type="molecule type" value="Genomic_DNA"/>
</dbReference>
<name>A0A1J6JVB6_NICAT</name>
<gene>
    <name evidence="1" type="ORF">A4A49_39496</name>
</gene>
<dbReference type="Gramene" id="OIT21094">
    <property type="protein sequence ID" value="OIT21094"/>
    <property type="gene ID" value="A4A49_39496"/>
</dbReference>
<dbReference type="Proteomes" id="UP000187609">
    <property type="component" value="Unassembled WGS sequence"/>
</dbReference>
<protein>
    <submittedName>
        <fullName evidence="1">Uncharacterized protein</fullName>
    </submittedName>
</protein>
<sequence>MSPDIDGAWAKEVTSRNSLVIDSIKLAYDLVEMYNDCSSKALQPLDEYKASTLHLADIHGQVKEGYIDVTLSVNSIQLRGYIIIIVTNADPDAVFEHYTDVADGGVIRWNGHGNGAHAADMVHAVKVDDNILHDAEVEKKDALSDIVVGMYEDVANLEE</sequence>
<comment type="caution">
    <text evidence="1">The sequence shown here is derived from an EMBL/GenBank/DDBJ whole genome shotgun (WGS) entry which is preliminary data.</text>
</comment>
<accession>A0A1J6JVB6</accession>